<dbReference type="Gene3D" id="2.30.40.10">
    <property type="entry name" value="Urease, subunit C, domain 1"/>
    <property type="match status" value="1"/>
</dbReference>
<evidence type="ECO:0000259" key="1">
    <source>
        <dbReference type="Pfam" id="PF07969"/>
    </source>
</evidence>
<dbReference type="RefSeq" id="WP_003355660.1">
    <property type="nucleotide sequence ID" value="NZ_JH414764.1"/>
</dbReference>
<dbReference type="GO" id="GO:0016810">
    <property type="term" value="F:hydrolase activity, acting on carbon-nitrogen (but not peptide) bonds"/>
    <property type="evidence" value="ECO:0007669"/>
    <property type="project" value="InterPro"/>
</dbReference>
<accession>G9QQI7</accession>
<dbReference type="PANTHER" id="PTHR22642:SF2">
    <property type="entry name" value="PROTEIN LONG AFTER FAR-RED 3"/>
    <property type="match status" value="1"/>
</dbReference>
<sequence>MKTLWHNGKIYTMNKENETCEAVVTENGTILFAGSKKEAELCHAPFDRTISLDGAVMFPGFVDSHMHLLGLGEKLDRLDFTEMKSKRDVLAAVKEKISSLKEGEWLIGEGWDESRWSTGEILTKDDLDQISDTIPILLKRVCRHTVVANTPALKKAGIDETSVDPEGGKIERDEDGRLTGILKDRAIDRMFKTLPEYTNDEMKKILETGIQHCWENGLTGAHTEDLNYYGDFWRTYRAFEHVIHRSNRKFRTHLLVHHEVIGEWRLKQF</sequence>
<dbReference type="InterPro" id="IPR032466">
    <property type="entry name" value="Metal_Hydrolase"/>
</dbReference>
<evidence type="ECO:0000313" key="3">
    <source>
        <dbReference type="Proteomes" id="UP000011747"/>
    </source>
</evidence>
<dbReference type="PATRIC" id="fig|665952.3.peg.3488"/>
<dbReference type="Gene3D" id="3.10.310.70">
    <property type="match status" value="1"/>
</dbReference>
<dbReference type="EMBL" id="ACWF01000165">
    <property type="protein sequence ID" value="EHL72870.1"/>
    <property type="molecule type" value="Genomic_DNA"/>
</dbReference>
<dbReference type="Pfam" id="PF07969">
    <property type="entry name" value="Amidohydro_3"/>
    <property type="match status" value="1"/>
</dbReference>
<keyword evidence="3" id="KW-1185">Reference proteome</keyword>
<dbReference type="InterPro" id="IPR013108">
    <property type="entry name" value="Amidohydro_3"/>
</dbReference>
<evidence type="ECO:0000313" key="2">
    <source>
        <dbReference type="EMBL" id="EHL72870.1"/>
    </source>
</evidence>
<gene>
    <name evidence="2" type="ORF">HMPREF1015_00554</name>
</gene>
<feature type="domain" description="Amidohydrolase 3" evidence="1">
    <location>
        <begin position="48"/>
        <end position="262"/>
    </location>
</feature>
<dbReference type="InterPro" id="IPR011059">
    <property type="entry name" value="Metal-dep_hydrolase_composite"/>
</dbReference>
<dbReference type="Proteomes" id="UP000011747">
    <property type="component" value="Unassembled WGS sequence"/>
</dbReference>
<dbReference type="SUPFAM" id="SSF51338">
    <property type="entry name" value="Composite domain of metallo-dependent hydrolases"/>
    <property type="match status" value="1"/>
</dbReference>
<dbReference type="AlphaFoldDB" id="G9QQI7"/>
<name>G9QQI7_9BACI</name>
<proteinExistence type="predicted"/>
<dbReference type="SUPFAM" id="SSF51556">
    <property type="entry name" value="Metallo-dependent hydrolases"/>
    <property type="match status" value="1"/>
</dbReference>
<reference evidence="2 3" key="1">
    <citation type="submission" date="2011-09" db="EMBL/GenBank/DDBJ databases">
        <title>The Genome Sequence of Bacillus smithii 7_3_47FAA.</title>
        <authorList>
            <consortium name="The Broad Institute Genome Sequencing Platform"/>
            <person name="Earl A."/>
            <person name="Ward D."/>
            <person name="Feldgarden M."/>
            <person name="Gevers D."/>
            <person name="Daigneault M."/>
            <person name="Strauss J."/>
            <person name="Allen-Vercoe E."/>
            <person name="Young S.K."/>
            <person name="Zeng Q."/>
            <person name="Gargeya S."/>
            <person name="Fitzgerald M."/>
            <person name="Haas B."/>
            <person name="Abouelleil A."/>
            <person name="Alvarado L."/>
            <person name="Arachchi H.M."/>
            <person name="Berlin A."/>
            <person name="Brown A."/>
            <person name="Chapman S.B."/>
            <person name="Chen Z."/>
            <person name="Dunbar C."/>
            <person name="Freedman E."/>
            <person name="Gearin G."/>
            <person name="Goldberg J."/>
            <person name="Griggs A."/>
            <person name="Gujja S."/>
            <person name="Heiman D."/>
            <person name="Howarth C."/>
            <person name="Larson L."/>
            <person name="Lui A."/>
            <person name="MacDonald P.J.P."/>
            <person name="Montmayeur A."/>
            <person name="Murphy C."/>
            <person name="Neiman D."/>
            <person name="Pearson M."/>
            <person name="Priest M."/>
            <person name="Roberts A."/>
            <person name="Saif S."/>
            <person name="Shea T."/>
            <person name="Shenoy N."/>
            <person name="Sisk P."/>
            <person name="Stolte C."/>
            <person name="Sykes S."/>
            <person name="Wortman J."/>
            <person name="Nusbaum C."/>
            <person name="Birren B."/>
        </authorList>
    </citation>
    <scope>NUCLEOTIDE SEQUENCE [LARGE SCALE GENOMIC DNA]</scope>
    <source>
        <strain evidence="2 3">7_3_47FAA</strain>
    </source>
</reference>
<protein>
    <recommendedName>
        <fullName evidence="1">Amidohydrolase 3 domain-containing protein</fullName>
    </recommendedName>
</protein>
<organism evidence="2 3">
    <name type="scientific">Bacillus smithii 7_3_47FAA</name>
    <dbReference type="NCBI Taxonomy" id="665952"/>
    <lineage>
        <taxon>Bacteria</taxon>
        <taxon>Bacillati</taxon>
        <taxon>Bacillota</taxon>
        <taxon>Bacilli</taxon>
        <taxon>Bacillales</taxon>
        <taxon>Bacillaceae</taxon>
        <taxon>Bacillus</taxon>
    </lineage>
</organism>
<comment type="caution">
    <text evidence="2">The sequence shown here is derived from an EMBL/GenBank/DDBJ whole genome shotgun (WGS) entry which is preliminary data.</text>
</comment>
<dbReference type="PANTHER" id="PTHR22642">
    <property type="entry name" value="IMIDAZOLONEPROPIONASE"/>
    <property type="match status" value="1"/>
</dbReference>
<dbReference type="HOGENOM" id="CLU_071005_0_0_9"/>